<dbReference type="Pfam" id="PF03319">
    <property type="entry name" value="EutN_CcmL"/>
    <property type="match status" value="1"/>
</dbReference>
<dbReference type="InterPro" id="IPR004992">
    <property type="entry name" value="EutN_CcmL"/>
</dbReference>
<dbReference type="PROSITE" id="PS51932">
    <property type="entry name" value="BMV"/>
    <property type="match status" value="1"/>
</dbReference>
<protein>
    <recommendedName>
        <fullName evidence="5">Ethanolamine utilization protein EutN</fullName>
    </recommendedName>
</protein>
<dbReference type="OrthoDB" id="196195at2"/>
<dbReference type="Gene3D" id="2.40.50.220">
    <property type="entry name" value="EutN/Ccml"/>
    <property type="match status" value="1"/>
</dbReference>
<organism evidence="3 4">
    <name type="scientific">Ramlibacter tataouinensis</name>
    <dbReference type="NCBI Taxonomy" id="94132"/>
    <lineage>
        <taxon>Bacteria</taxon>
        <taxon>Pseudomonadati</taxon>
        <taxon>Pseudomonadota</taxon>
        <taxon>Betaproteobacteria</taxon>
        <taxon>Burkholderiales</taxon>
        <taxon>Comamonadaceae</taxon>
        <taxon>Ramlibacter</taxon>
    </lineage>
</organism>
<dbReference type="InterPro" id="IPR036677">
    <property type="entry name" value="EutN_CcmL_sf"/>
</dbReference>
<evidence type="ECO:0000256" key="2">
    <source>
        <dbReference type="ARBA" id="ARBA00024446"/>
    </source>
</evidence>
<dbReference type="EMBL" id="CP010951">
    <property type="protein sequence ID" value="AMO23689.1"/>
    <property type="molecule type" value="Genomic_DNA"/>
</dbReference>
<sequence length="89" mass="9592">MKTGTVVGRLWASKRLPELPAGALIEVQLDHPRDVIVCYDPMGCGEGERVLITIGAPAAWWFLPGQQRVVVDALIIGSLDEGSPPTMPK</sequence>
<name>A0A127JUZ2_9BURK</name>
<dbReference type="SUPFAM" id="SSF159133">
    <property type="entry name" value="EutN/CcmL-like"/>
    <property type="match status" value="1"/>
</dbReference>
<gene>
    <name evidence="3" type="ORF">UC35_13415</name>
</gene>
<dbReference type="RefSeq" id="WP_061500491.1">
    <property type="nucleotide sequence ID" value="NZ_CP010951.1"/>
</dbReference>
<evidence type="ECO:0000313" key="3">
    <source>
        <dbReference type="EMBL" id="AMO23689.1"/>
    </source>
</evidence>
<dbReference type="GO" id="GO:0031469">
    <property type="term" value="C:bacterial microcompartment"/>
    <property type="evidence" value="ECO:0007669"/>
    <property type="project" value="UniProtKB-SubCell"/>
</dbReference>
<evidence type="ECO:0000256" key="1">
    <source>
        <dbReference type="ARBA" id="ARBA00024322"/>
    </source>
</evidence>
<evidence type="ECO:0000313" key="4">
    <source>
        <dbReference type="Proteomes" id="UP000070433"/>
    </source>
</evidence>
<accession>A0A127JUZ2</accession>
<reference evidence="3 4" key="1">
    <citation type="journal article" date="2014" name="Int. J. Syst. Evol. Microbiol.">
        <title>Ramlibacter solisilvae sp. nov., isolated from forest soil, and emended description of the genus Ramlibacter.</title>
        <authorList>
            <person name="Lee H.J."/>
            <person name="Lee S.H."/>
            <person name="Lee S.S."/>
            <person name="Lee J.S."/>
            <person name="Kim Y."/>
            <person name="Kim S.C."/>
            <person name="Jeon C.O."/>
        </authorList>
    </citation>
    <scope>NUCLEOTIDE SEQUENCE [LARGE SCALE GENOMIC DNA]</scope>
    <source>
        <strain evidence="3 4">5-10</strain>
    </source>
</reference>
<comment type="subcellular location">
    <subcellularLocation>
        <location evidence="1">Bacterial microcompartment</location>
    </subcellularLocation>
</comment>
<dbReference type="Proteomes" id="UP000070433">
    <property type="component" value="Chromosome"/>
</dbReference>
<evidence type="ECO:0008006" key="5">
    <source>
        <dbReference type="Google" id="ProtNLM"/>
    </source>
</evidence>
<dbReference type="AlphaFoldDB" id="A0A127JUZ2"/>
<keyword evidence="2" id="KW-1283">Bacterial microcompartment</keyword>
<proteinExistence type="predicted"/>
<keyword evidence="4" id="KW-1185">Reference proteome</keyword>